<reference evidence="1" key="1">
    <citation type="submission" date="2018-01" db="EMBL/GenBank/DDBJ databases">
        <title>An insight into the sialome of Amazonian anophelines.</title>
        <authorList>
            <person name="Ribeiro J.M."/>
            <person name="Scarpassa V."/>
            <person name="Calvo E."/>
        </authorList>
    </citation>
    <scope>NUCLEOTIDE SEQUENCE</scope>
    <source>
        <tissue evidence="1">Salivary glands</tissue>
    </source>
</reference>
<evidence type="ECO:0000313" key="1">
    <source>
        <dbReference type="EMBL" id="MBW29895.1"/>
    </source>
</evidence>
<name>A0A2M3ZN23_9DIPT</name>
<proteinExistence type="predicted"/>
<accession>A0A2M3ZN23</accession>
<dbReference type="EMBL" id="GGFM01009144">
    <property type="protein sequence ID" value="MBW29895.1"/>
    <property type="molecule type" value="Transcribed_RNA"/>
</dbReference>
<organism evidence="1">
    <name type="scientific">Anopheles braziliensis</name>
    <dbReference type="NCBI Taxonomy" id="58242"/>
    <lineage>
        <taxon>Eukaryota</taxon>
        <taxon>Metazoa</taxon>
        <taxon>Ecdysozoa</taxon>
        <taxon>Arthropoda</taxon>
        <taxon>Hexapoda</taxon>
        <taxon>Insecta</taxon>
        <taxon>Pterygota</taxon>
        <taxon>Neoptera</taxon>
        <taxon>Endopterygota</taxon>
        <taxon>Diptera</taxon>
        <taxon>Nematocera</taxon>
        <taxon>Culicoidea</taxon>
        <taxon>Culicidae</taxon>
        <taxon>Anophelinae</taxon>
        <taxon>Anopheles</taxon>
    </lineage>
</organism>
<sequence>MNLFGRFTKISASVLSALLTHRYMPLSVLAASFSTSLCLRPSLMICTLSLSTIFSSPLNHSTLPSTWSSSQASVTVSFTNNCWLFSTFVNL</sequence>
<dbReference type="AlphaFoldDB" id="A0A2M3ZN23"/>
<protein>
    <submittedName>
        <fullName evidence="1">Putative secreted peptide</fullName>
    </submittedName>
</protein>